<feature type="region of interest" description="Disordered" evidence="1">
    <location>
        <begin position="1"/>
        <end position="26"/>
    </location>
</feature>
<dbReference type="InterPro" id="IPR055338">
    <property type="entry name" value="YqfX-like"/>
</dbReference>
<protein>
    <recommendedName>
        <fullName evidence="5">DUF4190 domain-containing protein</fullName>
    </recommendedName>
</protein>
<evidence type="ECO:0000256" key="2">
    <source>
        <dbReference type="SAM" id="Phobius"/>
    </source>
</evidence>
<dbReference type="HOGENOM" id="CLU_152611_0_0_11"/>
<keyword evidence="2" id="KW-1133">Transmembrane helix</keyword>
<sequence length="129" mass="12527">MTLTDFPRRVTATDSDADAGSRVGGGAATGAEAAVASVPAEDAGAPAPRAAGREADGLAVASFVLGLLGLLVFNILLGPAAIVMALLALARRTGRPGRARLGLALGVADLAVLAALVAANGTVSWNLGG</sequence>
<name>B1VZX0_STRGG</name>
<feature type="transmembrane region" description="Helical" evidence="2">
    <location>
        <begin position="63"/>
        <end position="89"/>
    </location>
</feature>
<gene>
    <name evidence="3" type="ordered locus">SGR_2030</name>
</gene>
<dbReference type="eggNOG" id="ENOG502ZXI8">
    <property type="taxonomic scope" value="Bacteria"/>
</dbReference>
<accession>B1VZX0</accession>
<dbReference type="Proteomes" id="UP000001685">
    <property type="component" value="Chromosome"/>
</dbReference>
<feature type="transmembrane region" description="Helical" evidence="2">
    <location>
        <begin position="101"/>
        <end position="119"/>
    </location>
</feature>
<dbReference type="PANTHER" id="PTHR40040">
    <property type="entry name" value="SMALL HYDROPHOBIC PROTEIN-RELATED"/>
    <property type="match status" value="1"/>
</dbReference>
<dbReference type="KEGG" id="sgr:SGR_2030"/>
<reference evidence="4" key="1">
    <citation type="journal article" date="2008" name="J. Bacteriol.">
        <title>Genome sequence of the streptomycin-producing microorganism Streptomyces griseus IFO 13350.</title>
        <authorList>
            <person name="Ohnishi Y."/>
            <person name="Ishikawa J."/>
            <person name="Hara H."/>
            <person name="Suzuki H."/>
            <person name="Ikenoya M."/>
            <person name="Ikeda H."/>
            <person name="Yamashita A."/>
            <person name="Hattori M."/>
            <person name="Horinouchi S."/>
        </authorList>
    </citation>
    <scope>NUCLEOTIDE SEQUENCE [LARGE SCALE GENOMIC DNA]</scope>
    <source>
        <strain evidence="4">JCM 4626 / NBRC 13350</strain>
    </source>
</reference>
<dbReference type="EMBL" id="AP009493">
    <property type="protein sequence ID" value="BAG18859.1"/>
    <property type="molecule type" value="Genomic_DNA"/>
</dbReference>
<dbReference type="PANTHER" id="PTHR40040:SF1">
    <property type="entry name" value="MEMBRANE PROTEIN"/>
    <property type="match status" value="1"/>
</dbReference>
<keyword evidence="2" id="KW-0472">Membrane</keyword>
<keyword evidence="2" id="KW-0812">Transmembrane</keyword>
<evidence type="ECO:0008006" key="5">
    <source>
        <dbReference type="Google" id="ProtNLM"/>
    </source>
</evidence>
<evidence type="ECO:0000256" key="1">
    <source>
        <dbReference type="SAM" id="MobiDB-lite"/>
    </source>
</evidence>
<organism evidence="3 4">
    <name type="scientific">Streptomyces griseus subsp. griseus (strain JCM 4626 / CBS 651.72 / NBRC 13350 / KCC S-0626 / ISP 5235)</name>
    <dbReference type="NCBI Taxonomy" id="455632"/>
    <lineage>
        <taxon>Bacteria</taxon>
        <taxon>Bacillati</taxon>
        <taxon>Actinomycetota</taxon>
        <taxon>Actinomycetes</taxon>
        <taxon>Kitasatosporales</taxon>
        <taxon>Streptomycetaceae</taxon>
        <taxon>Streptomyces</taxon>
    </lineage>
</organism>
<dbReference type="AlphaFoldDB" id="B1VZX0"/>
<evidence type="ECO:0000313" key="4">
    <source>
        <dbReference type="Proteomes" id="UP000001685"/>
    </source>
</evidence>
<proteinExistence type="predicted"/>
<evidence type="ECO:0000313" key="3">
    <source>
        <dbReference type="EMBL" id="BAG18859.1"/>
    </source>
</evidence>
<dbReference type="RefSeq" id="WP_012378936.1">
    <property type="nucleotide sequence ID" value="NC_010572.1"/>
</dbReference>